<proteinExistence type="predicted"/>
<sequence>MAFSETYRNHTLVASFEGDVCVGKVFNKKTQVAYCEADGWAQAEQHLRLIVDNDIEKKCQHRGAAPVLFEELKSGLEEIKAYLEPRTISMLRHHYQADQGVLSLERLAKLGQCSNTTDVYFIYAAIARCLCDELAYMPPSHHNGRDPMISMLIKETEYGPVGQNGVEIILETEIKRALIELQW</sequence>
<dbReference type="AlphaFoldDB" id="A0A9E8HG86"/>
<dbReference type="Proteomes" id="UP001164472">
    <property type="component" value="Chromosome"/>
</dbReference>
<dbReference type="KEGG" id="asem:NNL22_11485"/>
<evidence type="ECO:0000313" key="1">
    <source>
        <dbReference type="EMBL" id="UZW73660.1"/>
    </source>
</evidence>
<gene>
    <name evidence="1" type="ORF">NNL22_11485</name>
</gene>
<reference evidence="1" key="1">
    <citation type="submission" date="2022-07" db="EMBL/GenBank/DDBJ databases">
        <title>Alkalimarinus sp. nov., isolated from gut of a Alitta virens.</title>
        <authorList>
            <person name="Yang A.I."/>
            <person name="Shin N.-R."/>
        </authorList>
    </citation>
    <scope>NUCLEOTIDE SEQUENCE</scope>
    <source>
        <strain evidence="1">FA028</strain>
    </source>
</reference>
<dbReference type="EMBL" id="CP101527">
    <property type="protein sequence ID" value="UZW73660.1"/>
    <property type="molecule type" value="Genomic_DNA"/>
</dbReference>
<dbReference type="RefSeq" id="WP_251809801.1">
    <property type="nucleotide sequence ID" value="NZ_CP101527.1"/>
</dbReference>
<name>A0A9E8HG86_9ALTE</name>
<keyword evidence="2" id="KW-1185">Reference proteome</keyword>
<evidence type="ECO:0000313" key="2">
    <source>
        <dbReference type="Proteomes" id="UP001164472"/>
    </source>
</evidence>
<accession>A0A9E8HG86</accession>
<protein>
    <submittedName>
        <fullName evidence="1">Uncharacterized protein</fullName>
    </submittedName>
</protein>
<organism evidence="1 2">
    <name type="scientific">Alkalimarinus sediminis</name>
    <dbReference type="NCBI Taxonomy" id="1632866"/>
    <lineage>
        <taxon>Bacteria</taxon>
        <taxon>Pseudomonadati</taxon>
        <taxon>Pseudomonadota</taxon>
        <taxon>Gammaproteobacteria</taxon>
        <taxon>Alteromonadales</taxon>
        <taxon>Alteromonadaceae</taxon>
        <taxon>Alkalimarinus</taxon>
    </lineage>
</organism>